<evidence type="ECO:0000256" key="5">
    <source>
        <dbReference type="ARBA" id="ARBA00047720"/>
    </source>
</evidence>
<evidence type="ECO:0000256" key="2">
    <source>
        <dbReference type="ARBA" id="ARBA00012782"/>
    </source>
</evidence>
<comment type="caution">
    <text evidence="9">The sequence shown here is derived from an EMBL/GenBank/DDBJ whole genome shotgun (WGS) entry which is preliminary data.</text>
</comment>
<comment type="cofactor">
    <cofactor evidence="6">
        <name>Mn(2+)</name>
        <dbReference type="ChEBI" id="CHEBI:29035"/>
    </cofactor>
</comment>
<evidence type="ECO:0000256" key="3">
    <source>
        <dbReference type="ARBA" id="ARBA00022801"/>
    </source>
</evidence>
<organism evidence="9 10">
    <name type="scientific">Vagococcus acidifermentans</name>
    <dbReference type="NCBI Taxonomy" id="564710"/>
    <lineage>
        <taxon>Bacteria</taxon>
        <taxon>Bacillati</taxon>
        <taxon>Bacillota</taxon>
        <taxon>Bacilli</taxon>
        <taxon>Lactobacillales</taxon>
        <taxon>Enterococcaceae</taxon>
        <taxon>Vagococcus</taxon>
    </lineage>
</organism>
<protein>
    <recommendedName>
        <fullName evidence="2 6">Adenine deaminase</fullName>
        <shortName evidence="6">Adenase</shortName>
        <shortName evidence="6">Adenine aminase</shortName>
        <ecNumber evidence="2 6">3.5.4.2</ecNumber>
    </recommendedName>
</protein>
<dbReference type="SUPFAM" id="SSF51556">
    <property type="entry name" value="Metallo-dependent hydrolases"/>
    <property type="match status" value="1"/>
</dbReference>
<evidence type="ECO:0000256" key="4">
    <source>
        <dbReference type="ARBA" id="ARBA00023211"/>
    </source>
</evidence>
<feature type="domain" description="Amidohydrolase-related" evidence="7">
    <location>
        <begin position="55"/>
        <end position="335"/>
    </location>
</feature>
<keyword evidence="3 6" id="KW-0378">Hydrolase</keyword>
<proteinExistence type="inferred from homology"/>
<dbReference type="PANTHER" id="PTHR11113">
    <property type="entry name" value="N-ACETYLGLUCOSAMINE-6-PHOSPHATE DEACETYLASE"/>
    <property type="match status" value="1"/>
</dbReference>
<name>A0A430AN32_9ENTE</name>
<dbReference type="InterPro" id="IPR026912">
    <property type="entry name" value="Adenine_deam_C"/>
</dbReference>
<sequence length="571" mass="63568">MIVDILITNIHVFNSIKRTFERKNVSIIKEKFYYISNDDLSYLQPQQVIDGQNQYMIPGFVDSHMHIESSMTTPSIFSKAVLPYGVTTVVADTHEIANVAGIQGIYEFLQAETELDIFYAIPSSVPSTTPELETTGGIIGLAEVKELLAHPKVICLGEAMNFKGITSQPESLIRQMIALCQKERPTMPLEGHVPKIAGEELAAFMYSGITSDHTHQFPESLEEKINAGMFIQFQEKSITRENMAVIRDNNYYDYACLVTDDVMADDLCEGHLNKIVLKAVEMGLPLEQALYMASYTPSRRMGLHDRGLIAPGRYADFMLVSDLTDLTIEAVYKSGACVYVKGDARPYPAVVETFPEAYYHSVVCRELTESDLTISAPVKDGTVLCHAIRKQEVGTFTELVKKELPVKNGILQWEDSDCCLLIVLERYGKNGNISVSLIEKPIDTHGSIATTWAHDHHNMMIMGNNKADILAAQKRLLEMQGGYVVVKNQEVIGECCLPIGGILSQEPIDVLGEALHSVRRGMVELGYRNTNEIMSFSTLSLPVSPQVKVTDVGMMDTKTHEFYPMFVGELT</sequence>
<dbReference type="Pfam" id="PF01979">
    <property type="entry name" value="Amidohydro_1"/>
    <property type="match status" value="1"/>
</dbReference>
<dbReference type="Gene3D" id="3.20.20.140">
    <property type="entry name" value="Metal-dependent hydrolases"/>
    <property type="match status" value="1"/>
</dbReference>
<dbReference type="InterPro" id="IPR011059">
    <property type="entry name" value="Metal-dep_hydrolase_composite"/>
</dbReference>
<dbReference type="GO" id="GO:0006146">
    <property type="term" value="P:adenine catabolic process"/>
    <property type="evidence" value="ECO:0007669"/>
    <property type="project" value="InterPro"/>
</dbReference>
<feature type="domain" description="Adenine deaminase C-terminal" evidence="8">
    <location>
        <begin position="395"/>
        <end position="560"/>
    </location>
</feature>
<dbReference type="EC" id="3.5.4.2" evidence="2 6"/>
<keyword evidence="10" id="KW-1185">Reference proteome</keyword>
<dbReference type="SUPFAM" id="SSF51338">
    <property type="entry name" value="Composite domain of metallo-dependent hydrolases"/>
    <property type="match status" value="1"/>
</dbReference>
<reference evidence="9 10" key="1">
    <citation type="submission" date="2017-05" db="EMBL/GenBank/DDBJ databases">
        <title>Vagococcus spp. assemblies.</title>
        <authorList>
            <person name="Gulvik C.A."/>
        </authorList>
    </citation>
    <scope>NUCLEOTIDE SEQUENCE [LARGE SCALE GENOMIC DNA]</scope>
    <source>
        <strain evidence="9 10">LMG 24798</strain>
    </source>
</reference>
<dbReference type="Pfam" id="PF13382">
    <property type="entry name" value="Adenine_deam_C"/>
    <property type="match status" value="1"/>
</dbReference>
<evidence type="ECO:0000259" key="8">
    <source>
        <dbReference type="Pfam" id="PF13382"/>
    </source>
</evidence>
<dbReference type="EMBL" id="NGKC01000018">
    <property type="protein sequence ID" value="RSU09528.1"/>
    <property type="molecule type" value="Genomic_DNA"/>
</dbReference>
<dbReference type="AlphaFoldDB" id="A0A430AN32"/>
<dbReference type="GO" id="GO:0000034">
    <property type="term" value="F:adenine deaminase activity"/>
    <property type="evidence" value="ECO:0007669"/>
    <property type="project" value="UniProtKB-UniRule"/>
</dbReference>
<keyword evidence="4 6" id="KW-0464">Manganese</keyword>
<evidence type="ECO:0000256" key="6">
    <source>
        <dbReference type="HAMAP-Rule" id="MF_01518"/>
    </source>
</evidence>
<evidence type="ECO:0000256" key="1">
    <source>
        <dbReference type="ARBA" id="ARBA00006773"/>
    </source>
</evidence>
<comment type="catalytic activity">
    <reaction evidence="5 6">
        <text>adenine + H2O + H(+) = hypoxanthine + NH4(+)</text>
        <dbReference type="Rhea" id="RHEA:23688"/>
        <dbReference type="ChEBI" id="CHEBI:15377"/>
        <dbReference type="ChEBI" id="CHEBI:15378"/>
        <dbReference type="ChEBI" id="CHEBI:16708"/>
        <dbReference type="ChEBI" id="CHEBI:17368"/>
        <dbReference type="ChEBI" id="CHEBI:28938"/>
        <dbReference type="EC" id="3.5.4.2"/>
    </reaction>
</comment>
<dbReference type="Gene3D" id="2.30.40.10">
    <property type="entry name" value="Urease, subunit C, domain 1"/>
    <property type="match status" value="1"/>
</dbReference>
<evidence type="ECO:0000313" key="9">
    <source>
        <dbReference type="EMBL" id="RSU09528.1"/>
    </source>
</evidence>
<evidence type="ECO:0000259" key="7">
    <source>
        <dbReference type="Pfam" id="PF01979"/>
    </source>
</evidence>
<comment type="similarity">
    <text evidence="1 6">Belongs to the metallo-dependent hydrolases superfamily. Adenine deaminase family.</text>
</comment>
<dbReference type="OrthoDB" id="9775607at2"/>
<dbReference type="InterPro" id="IPR006680">
    <property type="entry name" value="Amidohydro-rel"/>
</dbReference>
<dbReference type="InterPro" id="IPR006679">
    <property type="entry name" value="Adenine_deam"/>
</dbReference>
<dbReference type="RefSeq" id="WP_126814832.1">
    <property type="nucleotide sequence ID" value="NZ_NGKC01000018.1"/>
</dbReference>
<dbReference type="PANTHER" id="PTHR11113:SF2">
    <property type="entry name" value="ADENINE DEAMINASE"/>
    <property type="match status" value="1"/>
</dbReference>
<dbReference type="Proteomes" id="UP000286773">
    <property type="component" value="Unassembled WGS sequence"/>
</dbReference>
<dbReference type="InterPro" id="IPR032466">
    <property type="entry name" value="Metal_Hydrolase"/>
</dbReference>
<dbReference type="CDD" id="cd01295">
    <property type="entry name" value="AdeC"/>
    <property type="match status" value="1"/>
</dbReference>
<accession>A0A430AN32</accession>
<gene>
    <name evidence="6" type="primary">ade</name>
    <name evidence="9" type="ORF">CBF27_12530</name>
</gene>
<dbReference type="HAMAP" id="MF_01518">
    <property type="entry name" value="Adenine_deamin"/>
    <property type="match status" value="1"/>
</dbReference>
<evidence type="ECO:0000313" key="10">
    <source>
        <dbReference type="Proteomes" id="UP000286773"/>
    </source>
</evidence>